<accession>A0A6J8B2M9</accession>
<proteinExistence type="predicted"/>
<organism evidence="1 2">
    <name type="scientific">Mytilus coruscus</name>
    <name type="common">Sea mussel</name>
    <dbReference type="NCBI Taxonomy" id="42192"/>
    <lineage>
        <taxon>Eukaryota</taxon>
        <taxon>Metazoa</taxon>
        <taxon>Spiralia</taxon>
        <taxon>Lophotrochozoa</taxon>
        <taxon>Mollusca</taxon>
        <taxon>Bivalvia</taxon>
        <taxon>Autobranchia</taxon>
        <taxon>Pteriomorphia</taxon>
        <taxon>Mytilida</taxon>
        <taxon>Mytiloidea</taxon>
        <taxon>Mytilidae</taxon>
        <taxon>Mytilinae</taxon>
        <taxon>Mytilus</taxon>
    </lineage>
</organism>
<dbReference type="Proteomes" id="UP000507470">
    <property type="component" value="Unassembled WGS sequence"/>
</dbReference>
<dbReference type="AlphaFoldDB" id="A0A6J8B2M9"/>
<protein>
    <submittedName>
        <fullName evidence="1">Uncharacterized protein</fullName>
    </submittedName>
</protein>
<dbReference type="OrthoDB" id="6112369at2759"/>
<evidence type="ECO:0000313" key="1">
    <source>
        <dbReference type="EMBL" id="CAC5378128.1"/>
    </source>
</evidence>
<sequence length="188" mass="21628">MNTTRTRIWFGGPDQKILSVDGVSFDPSKYLSEINYNGFSVIIKHFSIEDMNHEYRCSYGFDEYSNSLSIDDNYESNPTNQKQELNYTLRYGILNVYILMKKVHPIPSCSICLKDTYLLSTLPSKVKKDELFYNVEFNTSHKVEHPGCGAFKVLCIVGSTKYILIDTHICDTQGSKYRTLLLNFLSDI</sequence>
<evidence type="ECO:0000313" key="2">
    <source>
        <dbReference type="Proteomes" id="UP000507470"/>
    </source>
</evidence>
<name>A0A6J8B2M9_MYTCO</name>
<reference evidence="1 2" key="1">
    <citation type="submission" date="2020-06" db="EMBL/GenBank/DDBJ databases">
        <authorList>
            <person name="Li R."/>
            <person name="Bekaert M."/>
        </authorList>
    </citation>
    <scope>NUCLEOTIDE SEQUENCE [LARGE SCALE GENOMIC DNA]</scope>
    <source>
        <strain evidence="2">wild</strain>
    </source>
</reference>
<keyword evidence="2" id="KW-1185">Reference proteome</keyword>
<gene>
    <name evidence="1" type="ORF">MCOR_14366</name>
</gene>
<dbReference type="EMBL" id="CACVKT020002495">
    <property type="protein sequence ID" value="CAC5378128.1"/>
    <property type="molecule type" value="Genomic_DNA"/>
</dbReference>